<comment type="caution">
    <text evidence="1">The sequence shown here is derived from an EMBL/GenBank/DDBJ whole genome shotgun (WGS) entry which is preliminary data.</text>
</comment>
<organism evidence="1 2">
    <name type="scientific">Escallonia herrerae</name>
    <dbReference type="NCBI Taxonomy" id="1293975"/>
    <lineage>
        <taxon>Eukaryota</taxon>
        <taxon>Viridiplantae</taxon>
        <taxon>Streptophyta</taxon>
        <taxon>Embryophyta</taxon>
        <taxon>Tracheophyta</taxon>
        <taxon>Spermatophyta</taxon>
        <taxon>Magnoliopsida</taxon>
        <taxon>eudicotyledons</taxon>
        <taxon>Gunneridae</taxon>
        <taxon>Pentapetalae</taxon>
        <taxon>asterids</taxon>
        <taxon>campanulids</taxon>
        <taxon>Escalloniales</taxon>
        <taxon>Escalloniaceae</taxon>
        <taxon>Escallonia</taxon>
    </lineage>
</organism>
<dbReference type="Proteomes" id="UP001188597">
    <property type="component" value="Unassembled WGS sequence"/>
</dbReference>
<reference evidence="1" key="1">
    <citation type="submission" date="2022-12" db="EMBL/GenBank/DDBJ databases">
        <title>Draft genome assemblies for two species of Escallonia (Escalloniales).</title>
        <authorList>
            <person name="Chanderbali A."/>
            <person name="Dervinis C."/>
            <person name="Anghel I."/>
            <person name="Soltis D."/>
            <person name="Soltis P."/>
            <person name="Zapata F."/>
        </authorList>
    </citation>
    <scope>NUCLEOTIDE SEQUENCE</scope>
    <source>
        <strain evidence="1">UCBG64.0493</strain>
        <tissue evidence="1">Leaf</tissue>
    </source>
</reference>
<dbReference type="Pfam" id="PF14223">
    <property type="entry name" value="Retrotran_gag_2"/>
    <property type="match status" value="1"/>
</dbReference>
<evidence type="ECO:0000313" key="2">
    <source>
        <dbReference type="Proteomes" id="UP001188597"/>
    </source>
</evidence>
<accession>A0AA88WK00</accession>
<sequence length="450" mass="50132">MSSQDSDHDDARSVMVEQTFDPLLLEIGIHVVPYQELRKPPTKDVLAERAQNTMYFGEAYRSSGSLTQGGPPLFNTQGVLGDIIPNELLSMNDKSKEAPKKRKMPINARPSSSARSNMPYWLDWSLTIEESIFMSPRMAWDWSSKAIIHMDRVTLSQYDATSTANGMVELASQELEARKAVVQAACLAQKHVHSSPSVSSSFGAAGHAGTVLCCSVKPTGKALVGGLRRRIEMHHIASCSPRHLVSWSASNTLGRGPCVPMLVLPGQLDFDYEEVNNLCCLERCAPMMTVSGTITSTGADAPVKPYKGEHIRFTRSLEISIYKNASSKIIYEFWSIRMRTLLKSQDLWDLVEQGYPDPNEESKLKENKKKDSKALVIIQQAFHDSIFSRIAATTTSKQAWSILQKEFQGDSKVIVVRLQSLRRDFETLYMKSGESIADFLSRAMAIISQM</sequence>
<dbReference type="EMBL" id="JAVXUP010000389">
    <property type="protein sequence ID" value="KAK3029226.1"/>
    <property type="molecule type" value="Genomic_DNA"/>
</dbReference>
<evidence type="ECO:0000313" key="1">
    <source>
        <dbReference type="EMBL" id="KAK3029226.1"/>
    </source>
</evidence>
<keyword evidence="2" id="KW-1185">Reference proteome</keyword>
<protein>
    <submittedName>
        <fullName evidence="1">Uncharacterized protein</fullName>
    </submittedName>
</protein>
<gene>
    <name evidence="1" type="ORF">RJ639_039306</name>
</gene>
<dbReference type="PANTHER" id="PTHR35317">
    <property type="entry name" value="OS04G0629600 PROTEIN"/>
    <property type="match status" value="1"/>
</dbReference>
<proteinExistence type="predicted"/>
<name>A0AA88WK00_9ASTE</name>
<dbReference type="AlphaFoldDB" id="A0AA88WK00"/>
<dbReference type="PANTHER" id="PTHR35317:SF35">
    <property type="entry name" value="DUF4219 DOMAIN-CONTAINING PROTEIN"/>
    <property type="match status" value="1"/>
</dbReference>